<comment type="caution">
    <text evidence="3">The sequence shown here is derived from an EMBL/GenBank/DDBJ whole genome shotgun (WGS) entry which is preliminary data.</text>
</comment>
<proteinExistence type="predicted"/>
<evidence type="ECO:0000256" key="1">
    <source>
        <dbReference type="ARBA" id="ARBA00022729"/>
    </source>
</evidence>
<gene>
    <name evidence="3" type="ORF">HGRIS_006334</name>
</gene>
<evidence type="ECO:0000313" key="3">
    <source>
        <dbReference type="EMBL" id="KAL0961380.1"/>
    </source>
</evidence>
<name>A0ABR3K1A1_9AGAR</name>
<evidence type="ECO:0000313" key="4">
    <source>
        <dbReference type="Proteomes" id="UP001556367"/>
    </source>
</evidence>
<keyword evidence="4" id="KW-1185">Reference proteome</keyword>
<dbReference type="Gene3D" id="2.40.40.10">
    <property type="entry name" value="RlpA-like domain"/>
    <property type="match status" value="1"/>
</dbReference>
<dbReference type="InterPro" id="IPR051477">
    <property type="entry name" value="Expansin_CellWall"/>
</dbReference>
<evidence type="ECO:0000256" key="2">
    <source>
        <dbReference type="SAM" id="SignalP"/>
    </source>
</evidence>
<dbReference type="CDD" id="cd22191">
    <property type="entry name" value="DPBB_RlpA_EXP_N-like"/>
    <property type="match status" value="1"/>
</dbReference>
<dbReference type="InterPro" id="IPR036908">
    <property type="entry name" value="RlpA-like_sf"/>
</dbReference>
<accession>A0ABR3K1A1</accession>
<evidence type="ECO:0008006" key="5">
    <source>
        <dbReference type="Google" id="ProtNLM"/>
    </source>
</evidence>
<dbReference type="EMBL" id="JASNQZ010000001">
    <property type="protein sequence ID" value="KAL0961380.1"/>
    <property type="molecule type" value="Genomic_DNA"/>
</dbReference>
<organism evidence="3 4">
    <name type="scientific">Hohenbuehelia grisea</name>
    <dbReference type="NCBI Taxonomy" id="104357"/>
    <lineage>
        <taxon>Eukaryota</taxon>
        <taxon>Fungi</taxon>
        <taxon>Dikarya</taxon>
        <taxon>Basidiomycota</taxon>
        <taxon>Agaricomycotina</taxon>
        <taxon>Agaricomycetes</taxon>
        <taxon>Agaricomycetidae</taxon>
        <taxon>Agaricales</taxon>
        <taxon>Pleurotineae</taxon>
        <taxon>Pleurotaceae</taxon>
        <taxon>Hohenbuehelia</taxon>
    </lineage>
</organism>
<feature type="chain" id="PRO_5047090116" description="RlpA-like protein double-psi beta-barrel domain-containing protein" evidence="2">
    <location>
        <begin position="21"/>
        <end position="143"/>
    </location>
</feature>
<reference evidence="4" key="1">
    <citation type="submission" date="2024-06" db="EMBL/GenBank/DDBJ databases">
        <title>Multi-omics analyses provide insights into the biosynthesis of the anticancer antibiotic pleurotin in Hohenbuehelia grisea.</title>
        <authorList>
            <person name="Weaver J.A."/>
            <person name="Alberti F."/>
        </authorList>
    </citation>
    <scope>NUCLEOTIDE SEQUENCE [LARGE SCALE GENOMIC DNA]</scope>
    <source>
        <strain evidence="4">T-177</strain>
    </source>
</reference>
<protein>
    <recommendedName>
        <fullName evidence="5">RlpA-like protein double-psi beta-barrel domain-containing protein</fullName>
    </recommendedName>
</protein>
<dbReference type="SUPFAM" id="SSF50685">
    <property type="entry name" value="Barwin-like endoglucanases"/>
    <property type="match status" value="1"/>
</dbReference>
<dbReference type="Proteomes" id="UP001556367">
    <property type="component" value="Unassembled WGS sequence"/>
</dbReference>
<sequence length="143" mass="15614">MRCDTFFIWASTLAAAVVHASPIPEEGTRVLEKRVQHTGQGTWYNTGGAPGNCGYQDNDNSPVVAISAARYNGGTNCNQWVRIVNTKNGKVAYGKTRDSCPGCGSEDLDLTPSLFKQLASLEQGVVSIEWNFMPKTWKLSRSL</sequence>
<keyword evidence="1 2" id="KW-0732">Signal</keyword>
<feature type="signal peptide" evidence="2">
    <location>
        <begin position="1"/>
        <end position="20"/>
    </location>
</feature>
<dbReference type="PANTHER" id="PTHR31836:SF25">
    <property type="entry name" value="RLPA-LIKE PROTEIN DOUBLE-PSI BETA-BARREL DOMAIN-CONTAINING PROTEIN"/>
    <property type="match status" value="1"/>
</dbReference>
<dbReference type="PANTHER" id="PTHR31836">
    <property type="match status" value="1"/>
</dbReference>